<comment type="caution">
    <text evidence="2">The sequence shown here is derived from an EMBL/GenBank/DDBJ whole genome shotgun (WGS) entry which is preliminary data.</text>
</comment>
<dbReference type="InterPro" id="IPR050278">
    <property type="entry name" value="Serine_Prot_S9B/DPPIV"/>
</dbReference>
<dbReference type="GO" id="GO:0008239">
    <property type="term" value="F:dipeptidyl-peptidase activity"/>
    <property type="evidence" value="ECO:0007669"/>
    <property type="project" value="TreeGrafter"/>
</dbReference>
<dbReference type="Gene3D" id="2.140.10.30">
    <property type="entry name" value="Dipeptidylpeptidase IV, N-terminal domain"/>
    <property type="match status" value="1"/>
</dbReference>
<protein>
    <recommendedName>
        <fullName evidence="1">Dipeptidylpeptidase IV N-terminal domain-containing protein</fullName>
    </recommendedName>
</protein>
<dbReference type="InterPro" id="IPR002469">
    <property type="entry name" value="Peptidase_S9B_N"/>
</dbReference>
<dbReference type="GO" id="GO:0006508">
    <property type="term" value="P:proteolysis"/>
    <property type="evidence" value="ECO:0007669"/>
    <property type="project" value="InterPro"/>
</dbReference>
<feature type="domain" description="Dipeptidylpeptidase IV N-terminal" evidence="1">
    <location>
        <begin position="56"/>
        <end position="344"/>
    </location>
</feature>
<proteinExistence type="predicted"/>
<accession>A0A9D4RQQ6</accession>
<organism evidence="2 3">
    <name type="scientific">Dreissena polymorpha</name>
    <name type="common">Zebra mussel</name>
    <name type="synonym">Mytilus polymorpha</name>
    <dbReference type="NCBI Taxonomy" id="45954"/>
    <lineage>
        <taxon>Eukaryota</taxon>
        <taxon>Metazoa</taxon>
        <taxon>Spiralia</taxon>
        <taxon>Lophotrochozoa</taxon>
        <taxon>Mollusca</taxon>
        <taxon>Bivalvia</taxon>
        <taxon>Autobranchia</taxon>
        <taxon>Heteroconchia</taxon>
        <taxon>Euheterodonta</taxon>
        <taxon>Imparidentia</taxon>
        <taxon>Neoheterodontei</taxon>
        <taxon>Myida</taxon>
        <taxon>Dreissenoidea</taxon>
        <taxon>Dreissenidae</taxon>
        <taxon>Dreissena</taxon>
    </lineage>
</organism>
<evidence type="ECO:0000313" key="2">
    <source>
        <dbReference type="EMBL" id="KAH3875162.1"/>
    </source>
</evidence>
<gene>
    <name evidence="2" type="ORF">DPMN_038425</name>
</gene>
<dbReference type="SUPFAM" id="SSF82171">
    <property type="entry name" value="DPP6 N-terminal domain-like"/>
    <property type="match status" value="1"/>
</dbReference>
<evidence type="ECO:0000313" key="3">
    <source>
        <dbReference type="Proteomes" id="UP000828390"/>
    </source>
</evidence>
<dbReference type="Pfam" id="PF00930">
    <property type="entry name" value="DPPIV_N"/>
    <property type="match status" value="1"/>
</dbReference>
<dbReference type="PANTHER" id="PTHR11731">
    <property type="entry name" value="PROTEASE FAMILY S9B,C DIPEPTIDYL-PEPTIDASE IV-RELATED"/>
    <property type="match status" value="1"/>
</dbReference>
<keyword evidence="3" id="KW-1185">Reference proteome</keyword>
<dbReference type="Proteomes" id="UP000828390">
    <property type="component" value="Unassembled WGS sequence"/>
</dbReference>
<dbReference type="PANTHER" id="PTHR11731:SF193">
    <property type="entry name" value="DIPEPTIDYL PEPTIDASE 9"/>
    <property type="match status" value="1"/>
</dbReference>
<sequence length="409" mass="46698">MFHSYPWYGNGLCVLYYRLGVYGITSFEVTDERRLLFPAGNALYTCTDSNLASTIPIVPEPIPTEVQGARMDPKSCPSNPNIVAFVRSNDLWVCNVDTKQELRLTFTNKGTGDVRQDWVSSGVPSFVVQEEFDRYTGYWWDPVCRDGRTYRILYEEVNESEVDIIQFSRCLLLAWLFSEKTRGIVIASSSSDYRYPRAGKTNADSCLKMAQFTVGNDGRFEDEVIMLRLFEPLSSLSVDSEYLARAGWTPDGNFVHCQMLNRVQTNLTLYLIPRECFVTEARYQPSSQTRTDAQYEPVPLPPVHVLLEETSDIWVNITDILHFLPARPDSRDRSGYRHLYRITTGDWEASSKEKPILPIHPILGDMNRLLPFQVDNDPLSFNYPSSLFSDMGGRNTRSGLLPWTKGHST</sequence>
<reference evidence="2" key="1">
    <citation type="journal article" date="2019" name="bioRxiv">
        <title>The Genome of the Zebra Mussel, Dreissena polymorpha: A Resource for Invasive Species Research.</title>
        <authorList>
            <person name="McCartney M.A."/>
            <person name="Auch B."/>
            <person name="Kono T."/>
            <person name="Mallez S."/>
            <person name="Zhang Y."/>
            <person name="Obille A."/>
            <person name="Becker A."/>
            <person name="Abrahante J.E."/>
            <person name="Garbe J."/>
            <person name="Badalamenti J.P."/>
            <person name="Herman A."/>
            <person name="Mangelson H."/>
            <person name="Liachko I."/>
            <person name="Sullivan S."/>
            <person name="Sone E.D."/>
            <person name="Koren S."/>
            <person name="Silverstein K.A.T."/>
            <person name="Beckman K.B."/>
            <person name="Gohl D.M."/>
        </authorList>
    </citation>
    <scope>NUCLEOTIDE SEQUENCE</scope>
    <source>
        <strain evidence="2">Duluth1</strain>
        <tissue evidence="2">Whole animal</tissue>
    </source>
</reference>
<evidence type="ECO:0000259" key="1">
    <source>
        <dbReference type="Pfam" id="PF00930"/>
    </source>
</evidence>
<dbReference type="EMBL" id="JAIWYP010000002">
    <property type="protein sequence ID" value="KAH3875162.1"/>
    <property type="molecule type" value="Genomic_DNA"/>
</dbReference>
<name>A0A9D4RQQ6_DREPO</name>
<reference evidence="2" key="2">
    <citation type="submission" date="2020-11" db="EMBL/GenBank/DDBJ databases">
        <authorList>
            <person name="McCartney M.A."/>
            <person name="Auch B."/>
            <person name="Kono T."/>
            <person name="Mallez S."/>
            <person name="Becker A."/>
            <person name="Gohl D.M."/>
            <person name="Silverstein K.A.T."/>
            <person name="Koren S."/>
            <person name="Bechman K.B."/>
            <person name="Herman A."/>
            <person name="Abrahante J.E."/>
            <person name="Garbe J."/>
        </authorList>
    </citation>
    <scope>NUCLEOTIDE SEQUENCE</scope>
    <source>
        <strain evidence="2">Duluth1</strain>
        <tissue evidence="2">Whole animal</tissue>
    </source>
</reference>
<dbReference type="AlphaFoldDB" id="A0A9D4RQQ6"/>